<protein>
    <submittedName>
        <fullName evidence="2">Uncharacterized protein</fullName>
    </submittedName>
</protein>
<feature type="compositionally biased region" description="Low complexity" evidence="1">
    <location>
        <begin position="226"/>
        <end position="238"/>
    </location>
</feature>
<organism evidence="2 3">
    <name type="scientific">Glossina pallidipes</name>
    <name type="common">Tsetse fly</name>
    <dbReference type="NCBI Taxonomy" id="7398"/>
    <lineage>
        <taxon>Eukaryota</taxon>
        <taxon>Metazoa</taxon>
        <taxon>Ecdysozoa</taxon>
        <taxon>Arthropoda</taxon>
        <taxon>Hexapoda</taxon>
        <taxon>Insecta</taxon>
        <taxon>Pterygota</taxon>
        <taxon>Neoptera</taxon>
        <taxon>Endopterygota</taxon>
        <taxon>Diptera</taxon>
        <taxon>Brachycera</taxon>
        <taxon>Muscomorpha</taxon>
        <taxon>Hippoboscoidea</taxon>
        <taxon>Glossinidae</taxon>
        <taxon>Glossina</taxon>
    </lineage>
</organism>
<evidence type="ECO:0000313" key="3">
    <source>
        <dbReference type="Proteomes" id="UP000092445"/>
    </source>
</evidence>
<feature type="compositionally biased region" description="Basic and acidic residues" evidence="1">
    <location>
        <begin position="109"/>
        <end position="119"/>
    </location>
</feature>
<keyword evidence="3" id="KW-1185">Reference proteome</keyword>
<dbReference type="VEuPathDB" id="VectorBase:GPAI027498"/>
<feature type="compositionally biased region" description="Gly residues" evidence="1">
    <location>
        <begin position="299"/>
        <end position="308"/>
    </location>
</feature>
<dbReference type="Proteomes" id="UP000092445">
    <property type="component" value="Unassembled WGS sequence"/>
</dbReference>
<dbReference type="EnsemblMetazoa" id="GPAI027498-RA">
    <property type="protein sequence ID" value="GPAI027498-PA"/>
    <property type="gene ID" value="GPAI027498"/>
</dbReference>
<proteinExistence type="predicted"/>
<reference evidence="2" key="2">
    <citation type="submission" date="2020-05" db="UniProtKB">
        <authorList>
            <consortium name="EnsemblMetazoa"/>
        </authorList>
    </citation>
    <scope>IDENTIFICATION</scope>
    <source>
        <strain evidence="2">IAEA</strain>
    </source>
</reference>
<accession>A0A1A9ZWR4</accession>
<feature type="region of interest" description="Disordered" evidence="1">
    <location>
        <begin position="1"/>
        <end position="308"/>
    </location>
</feature>
<sequence length="308" mass="33351">MTNVRIMREDPIKRISKRSGDERYTDVSDRKRTSGSATRFEAPPPPRFDASLASSRSSHSYDKKRDEYSSSSSSKRLDDYSSSKRLDFGGSSGTKRAAIDDFSSVPSKRSSDDYSKRSNDYIAPSSSKRGGIDDYGSNTKSTRDDYKRDVEIRHMPSSSSGSLHKSSGSGSSRYESERSSYRRIDDISSSKRYDSSSGYGGSAGGSVWPPSSSSHMGHSSGGGGSSSLKSYPSNSLSSTIHSAGSGWTKSGPVEESNWRPMPSSQDRYDRTYNERSSGGYPNAGSGSSLYSGNRTGPDRYGGGVSSRY</sequence>
<evidence type="ECO:0000313" key="2">
    <source>
        <dbReference type="EnsemblMetazoa" id="GPAI027498-PA"/>
    </source>
</evidence>
<reference evidence="3" key="1">
    <citation type="submission" date="2014-03" db="EMBL/GenBank/DDBJ databases">
        <authorList>
            <person name="Aksoy S."/>
            <person name="Warren W."/>
            <person name="Wilson R.K."/>
        </authorList>
    </citation>
    <scope>NUCLEOTIDE SEQUENCE [LARGE SCALE GENOMIC DNA]</scope>
    <source>
        <strain evidence="3">IAEA</strain>
    </source>
</reference>
<feature type="compositionally biased region" description="Polar residues" evidence="1">
    <location>
        <begin position="284"/>
        <end position="294"/>
    </location>
</feature>
<feature type="compositionally biased region" description="Basic and acidic residues" evidence="1">
    <location>
        <begin position="75"/>
        <end position="87"/>
    </location>
</feature>
<feature type="compositionally biased region" description="Basic and acidic residues" evidence="1">
    <location>
        <begin position="141"/>
        <end position="154"/>
    </location>
</feature>
<feature type="compositionally biased region" description="Low complexity" evidence="1">
    <location>
        <begin position="157"/>
        <end position="173"/>
    </location>
</feature>
<dbReference type="STRING" id="7398.A0A1A9ZWR4"/>
<feature type="compositionally biased region" description="Polar residues" evidence="1">
    <location>
        <begin position="239"/>
        <end position="248"/>
    </location>
</feature>
<dbReference type="AlphaFoldDB" id="A0A1A9ZWR4"/>
<feature type="compositionally biased region" description="Basic and acidic residues" evidence="1">
    <location>
        <begin position="174"/>
        <end position="194"/>
    </location>
</feature>
<name>A0A1A9ZWR4_GLOPL</name>
<feature type="compositionally biased region" description="Basic and acidic residues" evidence="1">
    <location>
        <begin position="1"/>
        <end position="32"/>
    </location>
</feature>
<evidence type="ECO:0000256" key="1">
    <source>
        <dbReference type="SAM" id="MobiDB-lite"/>
    </source>
</evidence>
<feature type="compositionally biased region" description="Basic and acidic residues" evidence="1">
    <location>
        <begin position="59"/>
        <end position="68"/>
    </location>
</feature>